<dbReference type="InterPro" id="IPR001258">
    <property type="entry name" value="NHL_repeat"/>
</dbReference>
<comment type="caution">
    <text evidence="3">The sequence shown here is derived from an EMBL/GenBank/DDBJ whole genome shotgun (WGS) entry which is preliminary data.</text>
</comment>
<dbReference type="GO" id="GO:0061630">
    <property type="term" value="F:ubiquitin protein ligase activity"/>
    <property type="evidence" value="ECO:0007669"/>
    <property type="project" value="TreeGrafter"/>
</dbReference>
<evidence type="ECO:0000313" key="4">
    <source>
        <dbReference type="Proteomes" id="UP000828390"/>
    </source>
</evidence>
<evidence type="ECO:0000256" key="1">
    <source>
        <dbReference type="ARBA" id="ARBA00022737"/>
    </source>
</evidence>
<proteinExistence type="predicted"/>
<dbReference type="PANTHER" id="PTHR24104:SF25">
    <property type="entry name" value="PROTEIN LIN-41"/>
    <property type="match status" value="1"/>
</dbReference>
<dbReference type="GO" id="GO:0008270">
    <property type="term" value="F:zinc ion binding"/>
    <property type="evidence" value="ECO:0007669"/>
    <property type="project" value="UniProtKB-KW"/>
</dbReference>
<dbReference type="InterPro" id="IPR011042">
    <property type="entry name" value="6-blade_b-propeller_TolB-like"/>
</dbReference>
<gene>
    <name evidence="3" type="ORF">DPMN_094646</name>
</gene>
<dbReference type="AlphaFoldDB" id="A0A9D4L7S7"/>
<keyword evidence="4" id="KW-1185">Reference proteome</keyword>
<dbReference type="EMBL" id="JAIWYP010000003">
    <property type="protein sequence ID" value="KAH3852147.1"/>
    <property type="molecule type" value="Genomic_DNA"/>
</dbReference>
<organism evidence="3 4">
    <name type="scientific">Dreissena polymorpha</name>
    <name type="common">Zebra mussel</name>
    <name type="synonym">Mytilus polymorpha</name>
    <dbReference type="NCBI Taxonomy" id="45954"/>
    <lineage>
        <taxon>Eukaryota</taxon>
        <taxon>Metazoa</taxon>
        <taxon>Spiralia</taxon>
        <taxon>Lophotrochozoa</taxon>
        <taxon>Mollusca</taxon>
        <taxon>Bivalvia</taxon>
        <taxon>Autobranchia</taxon>
        <taxon>Heteroconchia</taxon>
        <taxon>Euheterodonta</taxon>
        <taxon>Imparidentia</taxon>
        <taxon>Neoheterodontei</taxon>
        <taxon>Myida</taxon>
        <taxon>Dreissenoidea</taxon>
        <taxon>Dreissenidae</taxon>
        <taxon>Dreissena</taxon>
    </lineage>
</organism>
<reference evidence="3" key="2">
    <citation type="submission" date="2020-11" db="EMBL/GenBank/DDBJ databases">
        <authorList>
            <person name="McCartney M.A."/>
            <person name="Auch B."/>
            <person name="Kono T."/>
            <person name="Mallez S."/>
            <person name="Becker A."/>
            <person name="Gohl D.M."/>
            <person name="Silverstein K.A.T."/>
            <person name="Koren S."/>
            <person name="Bechman K.B."/>
            <person name="Herman A."/>
            <person name="Abrahante J.E."/>
            <person name="Garbe J."/>
        </authorList>
    </citation>
    <scope>NUCLEOTIDE SEQUENCE</scope>
    <source>
        <strain evidence="3">Duluth1</strain>
        <tissue evidence="3">Whole animal</tissue>
    </source>
</reference>
<reference evidence="3" key="1">
    <citation type="journal article" date="2019" name="bioRxiv">
        <title>The Genome of the Zebra Mussel, Dreissena polymorpha: A Resource for Invasive Species Research.</title>
        <authorList>
            <person name="McCartney M.A."/>
            <person name="Auch B."/>
            <person name="Kono T."/>
            <person name="Mallez S."/>
            <person name="Zhang Y."/>
            <person name="Obille A."/>
            <person name="Becker A."/>
            <person name="Abrahante J.E."/>
            <person name="Garbe J."/>
            <person name="Badalamenti J.P."/>
            <person name="Herman A."/>
            <person name="Mangelson H."/>
            <person name="Liachko I."/>
            <person name="Sullivan S."/>
            <person name="Sone E.D."/>
            <person name="Koren S."/>
            <person name="Silverstein K.A.T."/>
            <person name="Beckman K.B."/>
            <person name="Gohl D.M."/>
        </authorList>
    </citation>
    <scope>NUCLEOTIDE SEQUENCE</scope>
    <source>
        <strain evidence="3">Duluth1</strain>
        <tissue evidence="3">Whole animal</tissue>
    </source>
</reference>
<dbReference type="PANTHER" id="PTHR24104">
    <property type="entry name" value="E3 UBIQUITIN-PROTEIN LIGASE NHLRC1-RELATED"/>
    <property type="match status" value="1"/>
</dbReference>
<dbReference type="InterPro" id="IPR050952">
    <property type="entry name" value="TRIM-NHL_E3_ligases"/>
</dbReference>
<dbReference type="CDD" id="cd05819">
    <property type="entry name" value="NHL"/>
    <property type="match status" value="1"/>
</dbReference>
<keyword evidence="1" id="KW-0677">Repeat</keyword>
<feature type="repeat" description="NHL" evidence="2">
    <location>
        <begin position="286"/>
        <end position="317"/>
    </location>
</feature>
<dbReference type="PROSITE" id="PS51125">
    <property type="entry name" value="NHL"/>
    <property type="match status" value="2"/>
</dbReference>
<dbReference type="GO" id="GO:0043161">
    <property type="term" value="P:proteasome-mediated ubiquitin-dependent protein catabolic process"/>
    <property type="evidence" value="ECO:0007669"/>
    <property type="project" value="TreeGrafter"/>
</dbReference>
<accession>A0A9D4L7S7</accession>
<dbReference type="Pfam" id="PF01436">
    <property type="entry name" value="NHL"/>
    <property type="match status" value="3"/>
</dbReference>
<name>A0A9D4L7S7_DREPO</name>
<evidence type="ECO:0000313" key="3">
    <source>
        <dbReference type="EMBL" id="KAH3852147.1"/>
    </source>
</evidence>
<dbReference type="SUPFAM" id="SSF101898">
    <property type="entry name" value="NHL repeat"/>
    <property type="match status" value="1"/>
</dbReference>
<protein>
    <submittedName>
        <fullName evidence="3">Uncharacterized protein</fullName>
    </submittedName>
</protein>
<dbReference type="Gene3D" id="2.120.10.30">
    <property type="entry name" value="TolB, C-terminal domain"/>
    <property type="match status" value="2"/>
</dbReference>
<dbReference type="Proteomes" id="UP000828390">
    <property type="component" value="Unassembled WGS sequence"/>
</dbReference>
<sequence>MLCEKKKKTQTANMTKGVDNVFFVSDMNLDCRRTTSEDGRSQTCHTIQRERRVTFADIDELHNRFGIPLPMRDVGTPECKEEKRIQLTTVSYINRNCAKLKKPAETVRDDKSMTDGSVIGNVNVVGAYGGAVKRHITKDYLHEVTFGKKGSEVGEFQDATCITYVTSGHVLVTDMINATIQICTRDGDTSVLYKSEEICEPWATCLTQNGDIALTSRRRRLVLIMSIDGDIKWSFGEGFFQSPSGVCVDNAGHFIITDEVANRVTMHDCNGQFIKCIGNSNNKGQQFNSPRYVCISPKGNIYVSDSGNHCVKIFDDNGTYIRSIGKFGKRDGELKSPYGVCSDTLGRVIVADHYNSRVSMFTPDGAFVCHVVDGSVGVVHPKGLTLSPDMYLYVSSGHLKACEIKVFKLRHQSPNIVTCV</sequence>
<evidence type="ECO:0000256" key="2">
    <source>
        <dbReference type="PROSITE-ProRule" id="PRU00504"/>
    </source>
</evidence>
<feature type="repeat" description="NHL" evidence="2">
    <location>
        <begin position="321"/>
        <end position="364"/>
    </location>
</feature>
<dbReference type="GO" id="GO:0000209">
    <property type="term" value="P:protein polyubiquitination"/>
    <property type="evidence" value="ECO:0007669"/>
    <property type="project" value="TreeGrafter"/>
</dbReference>